<accession>A0A2N0QQ29</accession>
<proteinExistence type="predicted"/>
<dbReference type="Proteomes" id="UP000232688">
    <property type="component" value="Unassembled WGS sequence"/>
</dbReference>
<evidence type="ECO:0000313" key="2">
    <source>
        <dbReference type="Proteomes" id="UP000232688"/>
    </source>
</evidence>
<reference evidence="1 2" key="1">
    <citation type="submission" date="2017-10" db="EMBL/GenBank/DDBJ databases">
        <title>Extensive intraspecific genome diversity in a model arbuscular mycorrhizal fungus.</title>
        <authorList>
            <person name="Chen E.C.H."/>
            <person name="Morin E."/>
            <person name="Baudet D."/>
            <person name="Noel J."/>
            <person name="Ndikumana S."/>
            <person name="Charron P."/>
            <person name="St-Onge C."/>
            <person name="Giorgi J."/>
            <person name="Grigoriev I.V."/>
            <person name="Roux C."/>
            <person name="Martin F.M."/>
            <person name="Corradi N."/>
        </authorList>
    </citation>
    <scope>NUCLEOTIDE SEQUENCE [LARGE SCALE GENOMIC DNA]</scope>
    <source>
        <strain evidence="1 2">A1</strain>
    </source>
</reference>
<name>A0A2N0QQ29_9GLOM</name>
<dbReference type="VEuPathDB" id="FungiDB:RhiirA1_479874"/>
<organism evidence="1 2">
    <name type="scientific">Rhizophagus irregularis</name>
    <dbReference type="NCBI Taxonomy" id="588596"/>
    <lineage>
        <taxon>Eukaryota</taxon>
        <taxon>Fungi</taxon>
        <taxon>Fungi incertae sedis</taxon>
        <taxon>Mucoromycota</taxon>
        <taxon>Glomeromycotina</taxon>
        <taxon>Glomeromycetes</taxon>
        <taxon>Glomerales</taxon>
        <taxon>Glomeraceae</taxon>
        <taxon>Rhizophagus</taxon>
    </lineage>
</organism>
<gene>
    <name evidence="1" type="ORF">RhiirA1_479874</name>
</gene>
<evidence type="ECO:0000313" key="1">
    <source>
        <dbReference type="EMBL" id="PKC53160.1"/>
    </source>
</evidence>
<reference evidence="1 2" key="2">
    <citation type="submission" date="2017-10" db="EMBL/GenBank/DDBJ databases">
        <title>Genome analyses suggest a sexual origin of heterokaryosis in a supposedly ancient asexual fungus.</title>
        <authorList>
            <person name="Corradi N."/>
            <person name="Sedzielewska K."/>
            <person name="Noel J."/>
            <person name="Charron P."/>
            <person name="Farinelli L."/>
            <person name="Marton T."/>
            <person name="Kruger M."/>
            <person name="Pelin A."/>
            <person name="Brachmann A."/>
            <person name="Corradi N."/>
        </authorList>
    </citation>
    <scope>NUCLEOTIDE SEQUENCE [LARGE SCALE GENOMIC DNA]</scope>
    <source>
        <strain evidence="1 2">A1</strain>
    </source>
</reference>
<protein>
    <submittedName>
        <fullName evidence="1">Uncharacterized protein</fullName>
    </submittedName>
</protein>
<dbReference type="VEuPathDB" id="FungiDB:FUN_001216"/>
<comment type="caution">
    <text evidence="1">The sequence shown here is derived from an EMBL/GenBank/DDBJ whole genome shotgun (WGS) entry which is preliminary data.</text>
</comment>
<dbReference type="EMBL" id="LLXH01004588">
    <property type="protein sequence ID" value="PKC53160.1"/>
    <property type="molecule type" value="Genomic_DNA"/>
</dbReference>
<feature type="non-terminal residue" evidence="1">
    <location>
        <position position="134"/>
    </location>
</feature>
<sequence>MSMIQTNDFDHVNLIEKVIENNYMTYFNYDEFTNKQEFENSISSANWNIIQNNLLINITDSDDIENIIDKLIDHLIKLHDEFGYGLAGVKQIIEQNIQYINQPLLDNILDWLIKNQISSKYIFFHGFLYFNGII</sequence>
<dbReference type="AlphaFoldDB" id="A0A2N0QQ29"/>
<dbReference type="VEuPathDB" id="FungiDB:RhiirFUN_026734"/>